<gene>
    <name evidence="9" type="ORF">GJ654_18425</name>
</gene>
<evidence type="ECO:0000256" key="6">
    <source>
        <dbReference type="PROSITE-ProRule" id="PRU00169"/>
    </source>
</evidence>
<feature type="domain" description="HTH luxR-type" evidence="7">
    <location>
        <begin position="136"/>
        <end position="201"/>
    </location>
</feature>
<evidence type="ECO:0000256" key="4">
    <source>
        <dbReference type="ARBA" id="ARBA00023125"/>
    </source>
</evidence>
<keyword evidence="3" id="KW-0805">Transcription regulation</keyword>
<evidence type="ECO:0000313" key="10">
    <source>
        <dbReference type="Proteomes" id="UP000439113"/>
    </source>
</evidence>
<evidence type="ECO:0000256" key="1">
    <source>
        <dbReference type="ARBA" id="ARBA00022553"/>
    </source>
</evidence>
<accession>A0A6N8DQW5</accession>
<dbReference type="InterPro" id="IPR039420">
    <property type="entry name" value="WalR-like"/>
</dbReference>
<keyword evidence="2" id="KW-0902">Two-component regulatory system</keyword>
<dbReference type="SMART" id="SM00421">
    <property type="entry name" value="HTH_LUXR"/>
    <property type="match status" value="1"/>
</dbReference>
<keyword evidence="4" id="KW-0238">DNA-binding</keyword>
<feature type="domain" description="Response regulatory" evidence="8">
    <location>
        <begin position="6"/>
        <end position="120"/>
    </location>
</feature>
<dbReference type="EMBL" id="WNKS01000024">
    <property type="protein sequence ID" value="MTV32960.1"/>
    <property type="molecule type" value="Genomic_DNA"/>
</dbReference>
<dbReference type="InterPro" id="IPR036388">
    <property type="entry name" value="WH-like_DNA-bd_sf"/>
</dbReference>
<dbReference type="OrthoDB" id="9782655at2"/>
<reference evidence="9 10" key="1">
    <citation type="submission" date="2019-11" db="EMBL/GenBank/DDBJ databases">
        <title>Whole-genome sequence of a Rhodoblastus acidophilus DSM 142.</title>
        <authorList>
            <person name="Kyndt J.A."/>
            <person name="Meyer T.E."/>
        </authorList>
    </citation>
    <scope>NUCLEOTIDE SEQUENCE [LARGE SCALE GENOMIC DNA]</scope>
    <source>
        <strain evidence="9 10">DSM 142</strain>
    </source>
</reference>
<evidence type="ECO:0000259" key="7">
    <source>
        <dbReference type="PROSITE" id="PS50043"/>
    </source>
</evidence>
<evidence type="ECO:0000256" key="5">
    <source>
        <dbReference type="ARBA" id="ARBA00023163"/>
    </source>
</evidence>
<dbReference type="SMART" id="SM00448">
    <property type="entry name" value="REC"/>
    <property type="match status" value="1"/>
</dbReference>
<dbReference type="Gene3D" id="3.40.50.2300">
    <property type="match status" value="1"/>
</dbReference>
<evidence type="ECO:0000313" key="9">
    <source>
        <dbReference type="EMBL" id="MTV32960.1"/>
    </source>
</evidence>
<dbReference type="RefSeq" id="WP_155447638.1">
    <property type="nucleotide sequence ID" value="NZ_JAOQNR010000023.1"/>
</dbReference>
<dbReference type="PANTHER" id="PTHR43214:SF44">
    <property type="entry name" value="TWO-COMPONENT RESPONSE REGULATOR"/>
    <property type="match status" value="1"/>
</dbReference>
<proteinExistence type="predicted"/>
<evidence type="ECO:0000256" key="3">
    <source>
        <dbReference type="ARBA" id="ARBA00023015"/>
    </source>
</evidence>
<dbReference type="Pfam" id="PF00196">
    <property type="entry name" value="GerE"/>
    <property type="match status" value="1"/>
</dbReference>
<dbReference type="SUPFAM" id="SSF46894">
    <property type="entry name" value="C-terminal effector domain of the bipartite response regulators"/>
    <property type="match status" value="1"/>
</dbReference>
<keyword evidence="5" id="KW-0804">Transcription</keyword>
<dbReference type="InterPro" id="IPR016032">
    <property type="entry name" value="Sig_transdc_resp-reg_C-effctor"/>
</dbReference>
<dbReference type="AlphaFoldDB" id="A0A6N8DQW5"/>
<evidence type="ECO:0000259" key="8">
    <source>
        <dbReference type="PROSITE" id="PS50110"/>
    </source>
</evidence>
<dbReference type="PRINTS" id="PR00038">
    <property type="entry name" value="HTHLUXR"/>
</dbReference>
<dbReference type="InterPro" id="IPR000792">
    <property type="entry name" value="Tscrpt_reg_LuxR_C"/>
</dbReference>
<dbReference type="Gene3D" id="1.10.10.10">
    <property type="entry name" value="Winged helix-like DNA-binding domain superfamily/Winged helix DNA-binding domain"/>
    <property type="match status" value="1"/>
</dbReference>
<dbReference type="InterPro" id="IPR001789">
    <property type="entry name" value="Sig_transdc_resp-reg_receiver"/>
</dbReference>
<protein>
    <submittedName>
        <fullName evidence="9">Response regulator</fullName>
    </submittedName>
</protein>
<comment type="caution">
    <text evidence="9">The sequence shown here is derived from an EMBL/GenBank/DDBJ whole genome shotgun (WGS) entry which is preliminary data.</text>
</comment>
<dbReference type="GO" id="GO:0003677">
    <property type="term" value="F:DNA binding"/>
    <property type="evidence" value="ECO:0007669"/>
    <property type="project" value="UniProtKB-KW"/>
</dbReference>
<dbReference type="Proteomes" id="UP000439113">
    <property type="component" value="Unassembled WGS sequence"/>
</dbReference>
<organism evidence="9 10">
    <name type="scientific">Rhodoblastus acidophilus</name>
    <name type="common">Rhodopseudomonas acidophila</name>
    <dbReference type="NCBI Taxonomy" id="1074"/>
    <lineage>
        <taxon>Bacteria</taxon>
        <taxon>Pseudomonadati</taxon>
        <taxon>Pseudomonadota</taxon>
        <taxon>Alphaproteobacteria</taxon>
        <taxon>Hyphomicrobiales</taxon>
        <taxon>Rhodoblastaceae</taxon>
        <taxon>Rhodoblastus</taxon>
    </lineage>
</organism>
<name>A0A6N8DQW5_RHOAC</name>
<dbReference type="SUPFAM" id="SSF52172">
    <property type="entry name" value="CheY-like"/>
    <property type="match status" value="1"/>
</dbReference>
<dbReference type="InterPro" id="IPR011006">
    <property type="entry name" value="CheY-like_superfamily"/>
</dbReference>
<dbReference type="FunFam" id="3.40.50.2300:FF:000018">
    <property type="entry name" value="DNA-binding transcriptional regulator NtrC"/>
    <property type="match status" value="1"/>
</dbReference>
<feature type="modified residue" description="4-aspartylphosphate" evidence="6">
    <location>
        <position position="55"/>
    </location>
</feature>
<dbReference type="GO" id="GO:0000160">
    <property type="term" value="P:phosphorelay signal transduction system"/>
    <property type="evidence" value="ECO:0007669"/>
    <property type="project" value="UniProtKB-KW"/>
</dbReference>
<dbReference type="PROSITE" id="PS50110">
    <property type="entry name" value="RESPONSE_REGULATORY"/>
    <property type="match status" value="1"/>
</dbReference>
<dbReference type="Pfam" id="PF00072">
    <property type="entry name" value="Response_reg"/>
    <property type="match status" value="1"/>
</dbReference>
<dbReference type="PANTHER" id="PTHR43214">
    <property type="entry name" value="TWO-COMPONENT RESPONSE REGULATOR"/>
    <property type="match status" value="1"/>
</dbReference>
<dbReference type="GO" id="GO:0006355">
    <property type="term" value="P:regulation of DNA-templated transcription"/>
    <property type="evidence" value="ECO:0007669"/>
    <property type="project" value="InterPro"/>
</dbReference>
<keyword evidence="1 6" id="KW-0597">Phosphoprotein</keyword>
<sequence>MNEAASVYIVDDDAAIRESLTLLLETEGLNALAFSSASAFLAAAPAAGPACVVTDLRMSGMTGMELLAQIRQSPSPLPVVVITAYGDVRLAVEAMKLGASNFLEKPYSETAFVAAVRGALDEAADAEARAADRREIELRFKALTPPERRVLAGLLEGKLNKTAAFEMGVSLRTVEALRASVMAKLGADCLSDLVRSTMRAGLDRFISFGSDETGPSPRP</sequence>
<evidence type="ECO:0000256" key="2">
    <source>
        <dbReference type="ARBA" id="ARBA00023012"/>
    </source>
</evidence>
<dbReference type="PROSITE" id="PS50043">
    <property type="entry name" value="HTH_LUXR_2"/>
    <property type="match status" value="1"/>
</dbReference>